<evidence type="ECO:0000256" key="10">
    <source>
        <dbReference type="ARBA" id="ARBA00022842"/>
    </source>
</evidence>
<dbReference type="CDD" id="cd03586">
    <property type="entry name" value="PolY_Pol_IV_kappa"/>
    <property type="match status" value="1"/>
</dbReference>
<comment type="caution">
    <text evidence="17">The sequence shown here is derived from an EMBL/GenBank/DDBJ whole genome shotgun (WGS) entry which is preliminary data.</text>
</comment>
<dbReference type="SUPFAM" id="SSF100879">
    <property type="entry name" value="Lesion bypass DNA polymerase (Y-family), little finger domain"/>
    <property type="match status" value="1"/>
</dbReference>
<keyword evidence="9 15" id="KW-0227">DNA damage</keyword>
<name>A0A917GM04_9GAMM</name>
<dbReference type="GO" id="GO:0042276">
    <property type="term" value="P:error-prone translesion synthesis"/>
    <property type="evidence" value="ECO:0007669"/>
    <property type="project" value="TreeGrafter"/>
</dbReference>
<dbReference type="Proteomes" id="UP000627715">
    <property type="component" value="Unassembled WGS sequence"/>
</dbReference>
<dbReference type="AlphaFoldDB" id="A0A917GM04"/>
<feature type="domain" description="UmuC" evidence="16">
    <location>
        <begin position="1"/>
        <end position="168"/>
    </location>
</feature>
<dbReference type="HAMAP" id="MF_01113">
    <property type="entry name" value="DNApol_IV"/>
    <property type="match status" value="1"/>
</dbReference>
<keyword evidence="5 15" id="KW-0808">Transferase</keyword>
<comment type="subunit">
    <text evidence="15">Monomer.</text>
</comment>
<evidence type="ECO:0000259" key="16">
    <source>
        <dbReference type="PROSITE" id="PS50173"/>
    </source>
</evidence>
<keyword evidence="10 15" id="KW-0460">Magnesium</keyword>
<evidence type="ECO:0000256" key="13">
    <source>
        <dbReference type="ARBA" id="ARBA00023204"/>
    </source>
</evidence>
<evidence type="ECO:0000256" key="11">
    <source>
        <dbReference type="ARBA" id="ARBA00022932"/>
    </source>
</evidence>
<dbReference type="InterPro" id="IPR053848">
    <property type="entry name" value="IMS_HHH_1"/>
</dbReference>
<dbReference type="GO" id="GO:0006261">
    <property type="term" value="P:DNA-templated DNA replication"/>
    <property type="evidence" value="ECO:0007669"/>
    <property type="project" value="UniProtKB-UniRule"/>
</dbReference>
<organism evidence="17 18">
    <name type="scientific">Pseudohongiella nitratireducens</name>
    <dbReference type="NCBI Taxonomy" id="1768907"/>
    <lineage>
        <taxon>Bacteria</taxon>
        <taxon>Pseudomonadati</taxon>
        <taxon>Pseudomonadota</taxon>
        <taxon>Gammaproteobacteria</taxon>
        <taxon>Pseudomonadales</taxon>
        <taxon>Pseudohongiellaceae</taxon>
        <taxon>Pseudohongiella</taxon>
    </lineage>
</organism>
<dbReference type="InterPro" id="IPR022880">
    <property type="entry name" value="DNApol_IV"/>
</dbReference>
<keyword evidence="12 15" id="KW-0238">DNA-binding</keyword>
<gene>
    <name evidence="15 17" type="primary">dinB</name>
    <name evidence="17" type="ORF">GCM10011403_05100</name>
</gene>
<evidence type="ECO:0000313" key="18">
    <source>
        <dbReference type="Proteomes" id="UP000627715"/>
    </source>
</evidence>
<keyword evidence="13 15" id="KW-0234">DNA repair</keyword>
<accession>A0A917GM04</accession>
<keyword evidence="3 15" id="KW-0515">Mutator protein</keyword>
<dbReference type="InterPro" id="IPR050116">
    <property type="entry name" value="DNA_polymerase-Y"/>
</dbReference>
<reference evidence="17" key="1">
    <citation type="journal article" date="2014" name="Int. J. Syst. Evol. Microbiol.">
        <title>Complete genome sequence of Corynebacterium casei LMG S-19264T (=DSM 44701T), isolated from a smear-ripened cheese.</title>
        <authorList>
            <consortium name="US DOE Joint Genome Institute (JGI-PGF)"/>
            <person name="Walter F."/>
            <person name="Albersmeier A."/>
            <person name="Kalinowski J."/>
            <person name="Ruckert C."/>
        </authorList>
    </citation>
    <scope>NUCLEOTIDE SEQUENCE</scope>
    <source>
        <strain evidence="17">CGMCC 1.15425</strain>
    </source>
</reference>
<comment type="function">
    <text evidence="15">Poorly processive, error-prone DNA polymerase involved in untargeted mutagenesis. Copies undamaged DNA at stalled replication forks, which arise in vivo from mismatched or misaligned primer ends. These misaligned primers can be extended by PolIV. Exhibits no 3'-5' exonuclease (proofreading) activity. May be involved in translesional synthesis, in conjunction with the beta clamp from PolIII.</text>
</comment>
<dbReference type="NCBIfam" id="NF002677">
    <property type="entry name" value="PRK02406.1"/>
    <property type="match status" value="1"/>
</dbReference>
<dbReference type="InterPro" id="IPR017961">
    <property type="entry name" value="DNA_pol_Y-fam_little_finger"/>
</dbReference>
<evidence type="ECO:0000256" key="2">
    <source>
        <dbReference type="ARBA" id="ARBA00010945"/>
    </source>
</evidence>
<keyword evidence="7 15" id="KW-0235">DNA replication</keyword>
<dbReference type="Gene3D" id="3.40.1170.60">
    <property type="match status" value="1"/>
</dbReference>
<dbReference type="Pfam" id="PF11799">
    <property type="entry name" value="IMS_C"/>
    <property type="match status" value="1"/>
</dbReference>
<dbReference type="InterPro" id="IPR043502">
    <property type="entry name" value="DNA/RNA_pol_sf"/>
</dbReference>
<evidence type="ECO:0000256" key="3">
    <source>
        <dbReference type="ARBA" id="ARBA00022457"/>
    </source>
</evidence>
<dbReference type="Gene3D" id="3.30.70.270">
    <property type="match status" value="2"/>
</dbReference>
<feature type="active site" evidence="15">
    <location>
        <position position="87"/>
    </location>
</feature>
<keyword evidence="6 15" id="KW-0548">Nucleotidyltransferase</keyword>
<comment type="subcellular location">
    <subcellularLocation>
        <location evidence="1 15">Cytoplasm</location>
    </subcellularLocation>
</comment>
<dbReference type="InterPro" id="IPR043128">
    <property type="entry name" value="Rev_trsase/Diguanyl_cyclase"/>
</dbReference>
<dbReference type="SUPFAM" id="SSF56672">
    <property type="entry name" value="DNA/RNA polymerases"/>
    <property type="match status" value="1"/>
</dbReference>
<dbReference type="Gene3D" id="1.10.150.20">
    <property type="entry name" value="5' to 3' exonuclease, C-terminal subdomain"/>
    <property type="match status" value="1"/>
</dbReference>
<dbReference type="Pfam" id="PF21999">
    <property type="entry name" value="IMS_HHH_1"/>
    <property type="match status" value="1"/>
</dbReference>
<keyword evidence="11 15" id="KW-0239">DNA-directed DNA polymerase</keyword>
<evidence type="ECO:0000256" key="14">
    <source>
        <dbReference type="ARBA" id="ARBA00049244"/>
    </source>
</evidence>
<feature type="binding site" evidence="15">
    <location>
        <position position="3"/>
    </location>
    <ligand>
        <name>Mg(2+)</name>
        <dbReference type="ChEBI" id="CHEBI:18420"/>
    </ligand>
</feature>
<dbReference type="GO" id="GO:0003684">
    <property type="term" value="F:damaged DNA binding"/>
    <property type="evidence" value="ECO:0007669"/>
    <property type="project" value="InterPro"/>
</dbReference>
<dbReference type="GO" id="GO:0009432">
    <property type="term" value="P:SOS response"/>
    <property type="evidence" value="ECO:0007669"/>
    <property type="project" value="TreeGrafter"/>
</dbReference>
<dbReference type="InterPro" id="IPR036775">
    <property type="entry name" value="DNA_pol_Y-fam_lit_finger_sf"/>
</dbReference>
<dbReference type="FunFam" id="3.40.1170.60:FF:000001">
    <property type="entry name" value="DNA polymerase IV"/>
    <property type="match status" value="1"/>
</dbReference>
<dbReference type="GO" id="GO:0000287">
    <property type="term" value="F:magnesium ion binding"/>
    <property type="evidence" value="ECO:0007669"/>
    <property type="project" value="UniProtKB-UniRule"/>
</dbReference>
<evidence type="ECO:0000256" key="6">
    <source>
        <dbReference type="ARBA" id="ARBA00022695"/>
    </source>
</evidence>
<dbReference type="EC" id="2.7.7.7" evidence="15"/>
<evidence type="ECO:0000256" key="1">
    <source>
        <dbReference type="ARBA" id="ARBA00004496"/>
    </source>
</evidence>
<evidence type="ECO:0000256" key="4">
    <source>
        <dbReference type="ARBA" id="ARBA00022490"/>
    </source>
</evidence>
<keyword evidence="8 15" id="KW-0479">Metal-binding</keyword>
<evidence type="ECO:0000313" key="17">
    <source>
        <dbReference type="EMBL" id="GGG50953.1"/>
    </source>
</evidence>
<dbReference type="PROSITE" id="PS50173">
    <property type="entry name" value="UMUC"/>
    <property type="match status" value="1"/>
</dbReference>
<dbReference type="GO" id="GO:0006281">
    <property type="term" value="P:DNA repair"/>
    <property type="evidence" value="ECO:0007669"/>
    <property type="project" value="UniProtKB-UniRule"/>
</dbReference>
<dbReference type="Gene3D" id="3.30.1490.100">
    <property type="entry name" value="DNA polymerase, Y-family, little finger domain"/>
    <property type="match status" value="1"/>
</dbReference>
<comment type="similarity">
    <text evidence="2 15">Belongs to the DNA polymerase type-Y family.</text>
</comment>
<evidence type="ECO:0000256" key="5">
    <source>
        <dbReference type="ARBA" id="ARBA00022679"/>
    </source>
</evidence>
<evidence type="ECO:0000256" key="8">
    <source>
        <dbReference type="ARBA" id="ARBA00022723"/>
    </source>
</evidence>
<comment type="cofactor">
    <cofactor evidence="15">
        <name>Mg(2+)</name>
        <dbReference type="ChEBI" id="CHEBI:18420"/>
    </cofactor>
    <text evidence="15">Binds 2 magnesium ions per subunit.</text>
</comment>
<protein>
    <recommendedName>
        <fullName evidence="15">DNA polymerase IV</fullName>
        <shortName evidence="15">Pol IV</shortName>
        <ecNumber evidence="15">2.7.7.7</ecNumber>
    </recommendedName>
</protein>
<dbReference type="PANTHER" id="PTHR11076">
    <property type="entry name" value="DNA REPAIR POLYMERASE UMUC / TRANSFERASE FAMILY MEMBER"/>
    <property type="match status" value="1"/>
</dbReference>
<evidence type="ECO:0000256" key="9">
    <source>
        <dbReference type="ARBA" id="ARBA00022763"/>
    </source>
</evidence>
<evidence type="ECO:0000256" key="15">
    <source>
        <dbReference type="HAMAP-Rule" id="MF_01113"/>
    </source>
</evidence>
<dbReference type="EMBL" id="BMIY01000002">
    <property type="protein sequence ID" value="GGG50953.1"/>
    <property type="molecule type" value="Genomic_DNA"/>
</dbReference>
<comment type="catalytic activity">
    <reaction evidence="14 15">
        <text>DNA(n) + a 2'-deoxyribonucleoside 5'-triphosphate = DNA(n+1) + diphosphate</text>
        <dbReference type="Rhea" id="RHEA:22508"/>
        <dbReference type="Rhea" id="RHEA-COMP:17339"/>
        <dbReference type="Rhea" id="RHEA-COMP:17340"/>
        <dbReference type="ChEBI" id="CHEBI:33019"/>
        <dbReference type="ChEBI" id="CHEBI:61560"/>
        <dbReference type="ChEBI" id="CHEBI:173112"/>
        <dbReference type="EC" id="2.7.7.7"/>
    </reaction>
</comment>
<evidence type="ECO:0000256" key="12">
    <source>
        <dbReference type="ARBA" id="ARBA00023125"/>
    </source>
</evidence>
<dbReference type="InterPro" id="IPR001126">
    <property type="entry name" value="UmuC"/>
</dbReference>
<sequence>MRDDPALRGRPLAVGGASERRGVVATCNYEARKFGIHSAMPTSTALRRCPPLIVVPPRMDVYREVSAKVHEIFSEYTALIEPLSLDEAYLDVSQATACQGSATLMAREIRERVRAELGITISAGIAPNKFIAKIASDWEKPDGQFVVLPHEVDAFVSELPVKKLFGVGKVMAARLHEMGVEKCGQLRGYTEAELVSRFGSFGQRLYQLCRGIDQREVKVERQRKSLSVENTFPVDLPNLPACQFELEVLFEQMVKRWQKLKSKYRVQGCFVKLKFDNFVTTTAEQTAESPDRMNYTPLMETAWQRHRRPVRLIGVGVRLSPISSTADSEYLQSQLDLPLS</sequence>
<keyword evidence="4 15" id="KW-0963">Cytoplasm</keyword>
<dbReference type="Pfam" id="PF00817">
    <property type="entry name" value="IMS"/>
    <property type="match status" value="1"/>
</dbReference>
<evidence type="ECO:0000256" key="7">
    <source>
        <dbReference type="ARBA" id="ARBA00022705"/>
    </source>
</evidence>
<dbReference type="PANTHER" id="PTHR11076:SF33">
    <property type="entry name" value="DNA POLYMERASE KAPPA"/>
    <property type="match status" value="1"/>
</dbReference>
<dbReference type="FunFam" id="1.10.150.20:FF:000019">
    <property type="entry name" value="DNA polymerase IV"/>
    <property type="match status" value="1"/>
</dbReference>
<reference evidence="17" key="2">
    <citation type="submission" date="2020-09" db="EMBL/GenBank/DDBJ databases">
        <authorList>
            <person name="Sun Q."/>
            <person name="Zhou Y."/>
        </authorList>
    </citation>
    <scope>NUCLEOTIDE SEQUENCE</scope>
    <source>
        <strain evidence="17">CGMCC 1.15425</strain>
    </source>
</reference>
<proteinExistence type="inferred from homology"/>
<feature type="site" description="Substrate discrimination" evidence="15">
    <location>
        <position position="3"/>
    </location>
</feature>
<dbReference type="GO" id="GO:0003887">
    <property type="term" value="F:DNA-directed DNA polymerase activity"/>
    <property type="evidence" value="ECO:0007669"/>
    <property type="project" value="UniProtKB-UniRule"/>
</dbReference>
<dbReference type="GO" id="GO:0005829">
    <property type="term" value="C:cytosol"/>
    <property type="evidence" value="ECO:0007669"/>
    <property type="project" value="TreeGrafter"/>
</dbReference>
<keyword evidence="18" id="KW-1185">Reference proteome</keyword>
<feature type="binding site" evidence="15">
    <location>
        <position position="86"/>
    </location>
    <ligand>
        <name>Mg(2+)</name>
        <dbReference type="ChEBI" id="CHEBI:18420"/>
    </ligand>
</feature>